<proteinExistence type="predicted"/>
<protein>
    <recommendedName>
        <fullName evidence="2">C2H2-type domain-containing protein</fullName>
    </recommendedName>
</protein>
<sequence length="311" mass="35972">MEVLEEKSRRKNGVTINCEKCSFSCKRKWDWNIHIKTAKHLGPLFGNKMETNHGENTAFNGILGEIQKYVCECGKKYTTHSGLWKHKHNSKNAICNSQIDQPPNNDIIKYLMNENKELKNMIMEICKKDSIQQNNTTNNNTINQTNNNNKTFNLQFFLNETCKDAMNISEFIENISLQLSDLESIGKLGYVEGISKIIIKNLKALDVEKRPMHCSDIKREIMYVKDDDKWEKEPDDKQKIKDVISSVVSKNLQLLPEFQKKYPQCMNSESKKSDEYNLIIMETMGGLPGNGEKKKEKIIKKIAKQITIDKE</sequence>
<dbReference type="AlphaFoldDB" id="A0A6C0E2K3"/>
<organism evidence="1">
    <name type="scientific">viral metagenome</name>
    <dbReference type="NCBI Taxonomy" id="1070528"/>
    <lineage>
        <taxon>unclassified sequences</taxon>
        <taxon>metagenomes</taxon>
        <taxon>organismal metagenomes</taxon>
    </lineage>
</organism>
<evidence type="ECO:0008006" key="2">
    <source>
        <dbReference type="Google" id="ProtNLM"/>
    </source>
</evidence>
<evidence type="ECO:0000313" key="1">
    <source>
        <dbReference type="EMBL" id="QHT23274.1"/>
    </source>
</evidence>
<dbReference type="EMBL" id="MN739730">
    <property type="protein sequence ID" value="QHT23274.1"/>
    <property type="molecule type" value="Genomic_DNA"/>
</dbReference>
<reference evidence="1" key="1">
    <citation type="journal article" date="2020" name="Nature">
        <title>Giant virus diversity and host interactions through global metagenomics.</title>
        <authorList>
            <person name="Schulz F."/>
            <person name="Roux S."/>
            <person name="Paez-Espino D."/>
            <person name="Jungbluth S."/>
            <person name="Walsh D.A."/>
            <person name="Denef V.J."/>
            <person name="McMahon K.D."/>
            <person name="Konstantinidis K.T."/>
            <person name="Eloe-Fadrosh E.A."/>
            <person name="Kyrpides N.C."/>
            <person name="Woyke T."/>
        </authorList>
    </citation>
    <scope>NUCLEOTIDE SEQUENCE</scope>
    <source>
        <strain evidence="1">GVMAG-M-3300023179-116</strain>
    </source>
</reference>
<name>A0A6C0E2K3_9ZZZZ</name>
<accession>A0A6C0E2K3</accession>